<accession>A0A1V4SII4</accession>
<keyword evidence="2" id="KW-0479">Metal-binding</keyword>
<evidence type="ECO:0000256" key="4">
    <source>
        <dbReference type="ARBA" id="ARBA00023014"/>
    </source>
</evidence>
<feature type="domain" description="Radical SAM core" evidence="5">
    <location>
        <begin position="131"/>
        <end position="373"/>
    </location>
</feature>
<evidence type="ECO:0000256" key="3">
    <source>
        <dbReference type="ARBA" id="ARBA00023004"/>
    </source>
</evidence>
<evidence type="ECO:0000256" key="2">
    <source>
        <dbReference type="ARBA" id="ARBA00022723"/>
    </source>
</evidence>
<keyword evidence="7" id="KW-1185">Reference proteome</keyword>
<dbReference type="RefSeq" id="WP_080065285.1">
    <property type="nucleotide sequence ID" value="NZ_MZGX01000019.1"/>
</dbReference>
<evidence type="ECO:0000313" key="6">
    <source>
        <dbReference type="EMBL" id="OPX43285.1"/>
    </source>
</evidence>
<keyword evidence="3" id="KW-0408">Iron</keyword>
<dbReference type="PROSITE" id="PS51918">
    <property type="entry name" value="RADICAL_SAM"/>
    <property type="match status" value="1"/>
</dbReference>
<dbReference type="EMBL" id="MZGX01000019">
    <property type="protein sequence ID" value="OPX43285.1"/>
    <property type="molecule type" value="Genomic_DNA"/>
</dbReference>
<dbReference type="GO" id="GO:0046872">
    <property type="term" value="F:metal ion binding"/>
    <property type="evidence" value="ECO:0007669"/>
    <property type="project" value="UniProtKB-KW"/>
</dbReference>
<dbReference type="InterPro" id="IPR007197">
    <property type="entry name" value="rSAM"/>
</dbReference>
<dbReference type="InterPro" id="IPR058240">
    <property type="entry name" value="rSAM_sf"/>
</dbReference>
<dbReference type="GO" id="GO:0051536">
    <property type="term" value="F:iron-sulfur cluster binding"/>
    <property type="evidence" value="ECO:0007669"/>
    <property type="project" value="UniProtKB-KW"/>
</dbReference>
<name>A0A1V4SII4_RUMHU</name>
<dbReference type="SUPFAM" id="SSF102114">
    <property type="entry name" value="Radical SAM enzymes"/>
    <property type="match status" value="1"/>
</dbReference>
<organism evidence="6 7">
    <name type="scientific">Ruminiclostridium hungatei</name>
    <name type="common">Clostridium hungatei</name>
    <dbReference type="NCBI Taxonomy" id="48256"/>
    <lineage>
        <taxon>Bacteria</taxon>
        <taxon>Bacillati</taxon>
        <taxon>Bacillota</taxon>
        <taxon>Clostridia</taxon>
        <taxon>Eubacteriales</taxon>
        <taxon>Oscillospiraceae</taxon>
        <taxon>Ruminiclostridium</taxon>
    </lineage>
</organism>
<evidence type="ECO:0000313" key="7">
    <source>
        <dbReference type="Proteomes" id="UP000191554"/>
    </source>
</evidence>
<sequence>MSEWKDKLYEELRLKIALGIEGVSFDEEVLKKLVQKKEVKTVEFCGPGKFSQAKKHYYFPHAVHLQNGFGVFPLSDPNSPYKIVERNNVFGIEHRGNYLSDISFDREPGFYSAKTKDGANMKDIAQDRSVSSTDKSIVVCYSEECSVKDKGQTCLFCTFNAKKKYEDGPDGPVWKYPQQIGETVKAAYDEGYKHVTLTGGFIPERRELEYYLDVADSIKEALGKDTFNGTACIGAPLDLSVIEKYKEAGFSTIAFNTEVWGKSYFELVCPGKVDACGGYDNWINAIEYAVEVFGKGKVRSNFVCGLQPKEVLYEGIEYLASRGVVTIASSWVPYAGSPLEGHRSPTIDWHWEVQLKHAEILRKYGRTFEEVFNGAPARFPVHDIFQIEDGTWPGSGIQ</sequence>
<reference evidence="6 7" key="1">
    <citation type="submission" date="2017-03" db="EMBL/GenBank/DDBJ databases">
        <title>Genome sequence of Clostridium hungatei DSM 14427.</title>
        <authorList>
            <person name="Poehlein A."/>
            <person name="Daniel R."/>
        </authorList>
    </citation>
    <scope>NUCLEOTIDE SEQUENCE [LARGE SCALE GENOMIC DNA]</scope>
    <source>
        <strain evidence="6 7">DSM 14427</strain>
    </source>
</reference>
<dbReference type="GO" id="GO:0016740">
    <property type="term" value="F:transferase activity"/>
    <property type="evidence" value="ECO:0007669"/>
    <property type="project" value="UniProtKB-KW"/>
</dbReference>
<comment type="caution">
    <text evidence="6">The sequence shown here is derived from an EMBL/GenBank/DDBJ whole genome shotgun (WGS) entry which is preliminary data.</text>
</comment>
<gene>
    <name evidence="6" type="primary">cofH</name>
    <name evidence="6" type="ORF">CLHUN_28330</name>
</gene>
<evidence type="ECO:0000259" key="5">
    <source>
        <dbReference type="PROSITE" id="PS51918"/>
    </source>
</evidence>
<dbReference type="Pfam" id="PF04055">
    <property type="entry name" value="Radical_SAM"/>
    <property type="match status" value="1"/>
</dbReference>
<dbReference type="NCBIfam" id="NF045502">
    <property type="entry name" value="variant_rSAM"/>
    <property type="match status" value="1"/>
</dbReference>
<dbReference type="AlphaFoldDB" id="A0A1V4SII4"/>
<proteinExistence type="predicted"/>
<dbReference type="EC" id="2.5.1.77" evidence="6"/>
<dbReference type="Gene3D" id="3.20.20.70">
    <property type="entry name" value="Aldolase class I"/>
    <property type="match status" value="1"/>
</dbReference>
<dbReference type="InterPro" id="IPR013785">
    <property type="entry name" value="Aldolase_TIM"/>
</dbReference>
<keyword evidence="1" id="KW-0949">S-adenosyl-L-methionine</keyword>
<dbReference type="Proteomes" id="UP000191554">
    <property type="component" value="Unassembled WGS sequence"/>
</dbReference>
<evidence type="ECO:0000256" key="1">
    <source>
        <dbReference type="ARBA" id="ARBA00022691"/>
    </source>
</evidence>
<dbReference type="STRING" id="48256.CLHUN_28330"/>
<keyword evidence="6" id="KW-0808">Transferase</keyword>
<keyword evidence="4" id="KW-0411">Iron-sulfur</keyword>
<protein>
    <submittedName>
        <fullName evidence="6">FO synthase subunit 2</fullName>
        <ecNumber evidence="6">2.5.1.77</ecNumber>
    </submittedName>
</protein>
<dbReference type="OrthoDB" id="5391057at2"/>